<proteinExistence type="predicted"/>
<name>A0AAX1N452_9BACT</name>
<reference evidence="2 3" key="1">
    <citation type="submission" date="2021-05" db="EMBL/GenBank/DDBJ databases">
        <title>Comparative genomic studies on the polysaccharide-degrading batcterial strains of the Flammeovirga genus.</title>
        <authorList>
            <person name="Zewei F."/>
            <person name="Zheng Z."/>
            <person name="Yu L."/>
            <person name="Ruyue G."/>
            <person name="Yanhong M."/>
            <person name="Yuanyuan C."/>
            <person name="Jingyan G."/>
            <person name="Wenjun H."/>
        </authorList>
    </citation>
    <scope>NUCLEOTIDE SEQUENCE [LARGE SCALE GENOMIC DNA]</scope>
    <source>
        <strain evidence="2 3">NBRC:100898</strain>
    </source>
</reference>
<keyword evidence="3" id="KW-1185">Reference proteome</keyword>
<gene>
    <name evidence="2" type="ORF">KMW28_01600</name>
</gene>
<dbReference type="InterPro" id="IPR011990">
    <property type="entry name" value="TPR-like_helical_dom_sf"/>
</dbReference>
<dbReference type="AlphaFoldDB" id="A0AAX1N452"/>
<feature type="signal peptide" evidence="1">
    <location>
        <begin position="1"/>
        <end position="19"/>
    </location>
</feature>
<dbReference type="Gene3D" id="3.40.50.2300">
    <property type="match status" value="2"/>
</dbReference>
<dbReference type="SUPFAM" id="SSF48452">
    <property type="entry name" value="TPR-like"/>
    <property type="match status" value="1"/>
</dbReference>
<dbReference type="EMBL" id="CP076132">
    <property type="protein sequence ID" value="QWG02305.1"/>
    <property type="molecule type" value="Genomic_DNA"/>
</dbReference>
<protein>
    <recommendedName>
        <fullName evidence="4">Leucine-binding protein domain-containing protein</fullName>
    </recommendedName>
</protein>
<dbReference type="Proteomes" id="UP000678679">
    <property type="component" value="Chromosome 1"/>
</dbReference>
<sequence length="592" mass="68136">MKRLYTVLFCLIFSFQAWSQDGPGKTEAEHYAYAKKLIDQRNYQPGKTILEKMMTMKNASLQPYALMLMAHANYEEKNYTETVKNLEKIETSYPNWENKEEVNYLKGCALVKSGNLDQALVSFNNVKSEKYQDYIKTFTTQKASDLTIDELKPLSEKYNDNEILKLALLEKLQDQPEDQVDKALLEQLATDLGISIEKHVIRKTQHKDVYNIAVVLPFFTETTDGTALRVKNEFVYNIYQGILIAKDYLDKRDIRLNIQTFDTKRDSAHVREVLNQEDFKNIDLIVGPLYADMIPVVQKFSSESGIPMVNPISKNDMIIEGYPNSFLTSTTSKTIGKYLGTKLRKDELANLELLPEEDSIRIKADTVEAYVIFGHSTKEKEMAKSFKEAYEKEGGKIAVFQEYDPVDGFNVAQELFDPLAFVDLDSIQYVRDSTAHVFISVTNEVAALSTVSALLSLGTVADVYVPEEWLKFKQLSYAQMESAGINILFPSWYNDDTYNAKLFVKKYHEQFNNQPSDFVFKGFETMFTFGNILKEYGNGFVNPLKQNEKLMKGYMQEAFNYYESQDNQYIPIIQFIDGDLKNMTPPQFEQDY</sequence>
<dbReference type="KEGG" id="fya:KMW28_01600"/>
<dbReference type="SUPFAM" id="SSF53822">
    <property type="entry name" value="Periplasmic binding protein-like I"/>
    <property type="match status" value="1"/>
</dbReference>
<dbReference type="RefSeq" id="WP_169664771.1">
    <property type="nucleotide sequence ID" value="NZ_CP076132.1"/>
</dbReference>
<feature type="chain" id="PRO_5043892206" description="Leucine-binding protein domain-containing protein" evidence="1">
    <location>
        <begin position="20"/>
        <end position="592"/>
    </location>
</feature>
<evidence type="ECO:0008006" key="4">
    <source>
        <dbReference type="Google" id="ProtNLM"/>
    </source>
</evidence>
<organism evidence="2 3">
    <name type="scientific">Flammeovirga yaeyamensis</name>
    <dbReference type="NCBI Taxonomy" id="367791"/>
    <lineage>
        <taxon>Bacteria</taxon>
        <taxon>Pseudomonadati</taxon>
        <taxon>Bacteroidota</taxon>
        <taxon>Cytophagia</taxon>
        <taxon>Cytophagales</taxon>
        <taxon>Flammeovirgaceae</taxon>
        <taxon>Flammeovirga</taxon>
    </lineage>
</organism>
<dbReference type="InterPro" id="IPR028082">
    <property type="entry name" value="Peripla_BP_I"/>
</dbReference>
<evidence type="ECO:0000313" key="2">
    <source>
        <dbReference type="EMBL" id="QWG02305.1"/>
    </source>
</evidence>
<evidence type="ECO:0000256" key="1">
    <source>
        <dbReference type="SAM" id="SignalP"/>
    </source>
</evidence>
<dbReference type="Gene3D" id="1.25.40.10">
    <property type="entry name" value="Tetratricopeptide repeat domain"/>
    <property type="match status" value="1"/>
</dbReference>
<accession>A0AAX1N452</accession>
<evidence type="ECO:0000313" key="3">
    <source>
        <dbReference type="Proteomes" id="UP000678679"/>
    </source>
</evidence>
<keyword evidence="1" id="KW-0732">Signal</keyword>